<name>A0AAN6MVE7_9PEZI</name>
<organism evidence="3 4">
    <name type="scientific">Diplogelasinospora grovesii</name>
    <dbReference type="NCBI Taxonomy" id="303347"/>
    <lineage>
        <taxon>Eukaryota</taxon>
        <taxon>Fungi</taxon>
        <taxon>Dikarya</taxon>
        <taxon>Ascomycota</taxon>
        <taxon>Pezizomycotina</taxon>
        <taxon>Sordariomycetes</taxon>
        <taxon>Sordariomycetidae</taxon>
        <taxon>Sordariales</taxon>
        <taxon>Diplogelasinosporaceae</taxon>
        <taxon>Diplogelasinospora</taxon>
    </lineage>
</organism>
<keyword evidence="4" id="KW-1185">Reference proteome</keyword>
<sequence>MNLGTTTSPPQATYDSARHCIEPHLNFSISFDNNTFSAPYQRPSCSSTARIGYQNPGRHTHVLEMDEPIERGIPELDDQANRIVALIVKIIELLSVDIRHLLKDDISRMWECEYRCTDLTEQVWKLKKQLRESIPLEHWLNPPPQIRNALEAGQDRRIEELRDRIVELETKIRELEAKFQPMSEKLIRVMSHNWELGYKCKDLSGDLWRLKGQLRTSIALGDLAAPPLKPKTALERALEKKIDELEGRGKHPRRKARSKSI</sequence>
<proteinExistence type="predicted"/>
<evidence type="ECO:0000256" key="2">
    <source>
        <dbReference type="SAM" id="MobiDB-lite"/>
    </source>
</evidence>
<dbReference type="AlphaFoldDB" id="A0AAN6MVE7"/>
<dbReference type="Proteomes" id="UP001303473">
    <property type="component" value="Unassembled WGS sequence"/>
</dbReference>
<gene>
    <name evidence="3" type="ORF">QBC46DRAFT_90889</name>
</gene>
<accession>A0AAN6MVE7</accession>
<dbReference type="EMBL" id="MU854037">
    <property type="protein sequence ID" value="KAK3934029.1"/>
    <property type="molecule type" value="Genomic_DNA"/>
</dbReference>
<evidence type="ECO:0000256" key="1">
    <source>
        <dbReference type="SAM" id="Coils"/>
    </source>
</evidence>
<reference evidence="4" key="1">
    <citation type="journal article" date="2023" name="Mol. Phylogenet. Evol.">
        <title>Genome-scale phylogeny and comparative genomics of the fungal order Sordariales.</title>
        <authorList>
            <person name="Hensen N."/>
            <person name="Bonometti L."/>
            <person name="Westerberg I."/>
            <person name="Brannstrom I.O."/>
            <person name="Guillou S."/>
            <person name="Cros-Aarteil S."/>
            <person name="Calhoun S."/>
            <person name="Haridas S."/>
            <person name="Kuo A."/>
            <person name="Mondo S."/>
            <person name="Pangilinan J."/>
            <person name="Riley R."/>
            <person name="LaButti K."/>
            <person name="Andreopoulos B."/>
            <person name="Lipzen A."/>
            <person name="Chen C."/>
            <person name="Yan M."/>
            <person name="Daum C."/>
            <person name="Ng V."/>
            <person name="Clum A."/>
            <person name="Steindorff A."/>
            <person name="Ohm R.A."/>
            <person name="Martin F."/>
            <person name="Silar P."/>
            <person name="Natvig D.O."/>
            <person name="Lalanne C."/>
            <person name="Gautier V."/>
            <person name="Ament-Velasquez S.L."/>
            <person name="Kruys A."/>
            <person name="Hutchinson M.I."/>
            <person name="Powell A.J."/>
            <person name="Barry K."/>
            <person name="Miller A.N."/>
            <person name="Grigoriev I.V."/>
            <person name="Debuchy R."/>
            <person name="Gladieux P."/>
            <person name="Hiltunen Thoren M."/>
            <person name="Johannesson H."/>
        </authorList>
    </citation>
    <scope>NUCLEOTIDE SEQUENCE [LARGE SCALE GENOMIC DNA]</scope>
    <source>
        <strain evidence="4">CBS 340.73</strain>
    </source>
</reference>
<feature type="region of interest" description="Disordered" evidence="2">
    <location>
        <begin position="241"/>
        <end position="261"/>
    </location>
</feature>
<evidence type="ECO:0000313" key="4">
    <source>
        <dbReference type="Proteomes" id="UP001303473"/>
    </source>
</evidence>
<feature type="coiled-coil region" evidence="1">
    <location>
        <begin position="151"/>
        <end position="185"/>
    </location>
</feature>
<evidence type="ECO:0000313" key="3">
    <source>
        <dbReference type="EMBL" id="KAK3934029.1"/>
    </source>
</evidence>
<comment type="caution">
    <text evidence="3">The sequence shown here is derived from an EMBL/GenBank/DDBJ whole genome shotgun (WGS) entry which is preliminary data.</text>
</comment>
<protein>
    <submittedName>
        <fullName evidence="3">Uncharacterized protein</fullName>
    </submittedName>
</protein>
<feature type="compositionally biased region" description="Basic residues" evidence="2">
    <location>
        <begin position="250"/>
        <end position="261"/>
    </location>
</feature>
<keyword evidence="1" id="KW-0175">Coiled coil</keyword>